<keyword evidence="6" id="KW-0570">Pentose shunt</keyword>
<evidence type="ECO:0000256" key="4">
    <source>
        <dbReference type="ARBA" id="ARBA00023002"/>
    </source>
</evidence>
<evidence type="ECO:0000256" key="2">
    <source>
        <dbReference type="ARBA" id="ARBA00008419"/>
    </source>
</evidence>
<name>A0A9E7JKW0_9LILI</name>
<evidence type="ECO:0000313" key="9">
    <source>
        <dbReference type="Proteomes" id="UP001055439"/>
    </source>
</evidence>
<comment type="similarity">
    <text evidence="2">Belongs to the 6-phosphogluconate dehydrogenase family.</text>
</comment>
<evidence type="ECO:0000256" key="1">
    <source>
        <dbReference type="ARBA" id="ARBA00004874"/>
    </source>
</evidence>
<reference evidence="8" key="1">
    <citation type="submission" date="2022-05" db="EMBL/GenBank/DDBJ databases">
        <title>The Musa troglodytarum L. genome provides insights into the mechanism of non-climacteric behaviour and enrichment of carotenoids.</title>
        <authorList>
            <person name="Wang J."/>
        </authorList>
    </citation>
    <scope>NUCLEOTIDE SEQUENCE</scope>
    <source>
        <tissue evidence="8">Leaf</tissue>
    </source>
</reference>
<dbReference type="Proteomes" id="UP001055439">
    <property type="component" value="Chromosome 10"/>
</dbReference>
<dbReference type="AlphaFoldDB" id="A0A9E7JKW0"/>
<gene>
    <name evidence="8" type="ORF">MUK42_19059</name>
</gene>
<dbReference type="OrthoDB" id="434986at2759"/>
<organism evidence="8 9">
    <name type="scientific">Musa troglodytarum</name>
    <name type="common">fe'i banana</name>
    <dbReference type="NCBI Taxonomy" id="320322"/>
    <lineage>
        <taxon>Eukaryota</taxon>
        <taxon>Viridiplantae</taxon>
        <taxon>Streptophyta</taxon>
        <taxon>Embryophyta</taxon>
        <taxon>Tracheophyta</taxon>
        <taxon>Spermatophyta</taxon>
        <taxon>Magnoliopsida</taxon>
        <taxon>Liliopsida</taxon>
        <taxon>Zingiberales</taxon>
        <taxon>Musaceae</taxon>
        <taxon>Musa</taxon>
    </lineage>
</organism>
<dbReference type="PANTHER" id="PTHR11811">
    <property type="entry name" value="6-PHOSPHOGLUCONATE DEHYDROGENASE"/>
    <property type="match status" value="1"/>
</dbReference>
<evidence type="ECO:0000256" key="6">
    <source>
        <dbReference type="ARBA" id="ARBA00023126"/>
    </source>
</evidence>
<dbReference type="SMART" id="SM01350">
    <property type="entry name" value="6PGD"/>
    <property type="match status" value="1"/>
</dbReference>
<evidence type="ECO:0000259" key="7">
    <source>
        <dbReference type="SMART" id="SM01350"/>
    </source>
</evidence>
<dbReference type="SUPFAM" id="SSF48179">
    <property type="entry name" value="6-phosphogluconate dehydrogenase C-terminal domain-like"/>
    <property type="match status" value="1"/>
</dbReference>
<protein>
    <recommendedName>
        <fullName evidence="3">phosphogluconate dehydrogenase (NADP(+)-dependent, decarboxylating)</fullName>
        <ecNumber evidence="3">1.1.1.44</ecNumber>
    </recommendedName>
</protein>
<dbReference type="Gene3D" id="1.10.1040.10">
    <property type="entry name" value="N-(1-d-carboxylethyl)-l-norvaline Dehydrogenase, domain 2"/>
    <property type="match status" value="3"/>
</dbReference>
<sequence>MVHNGIEYRDMQLIAESYDITADTFGIKDDKYEGYLVDKVLDKTRMKGTGKWTIQQAAEYLSVAVQLQHLWIPGFSVDSKKNEFRLPDDILGNQRIDKAKLIEDVRFAQGMNLIRAMSIEMRWELKLGELARIPEGACIICVIILDLINKACDRNPELTNRSIDPEFAKEILD</sequence>
<comment type="pathway">
    <text evidence="1">Carbohydrate degradation; pentose phosphate pathway; D-ribulose 5-phosphate from D-glucose 6-phosphate (oxidative stage): step 3/3.</text>
</comment>
<dbReference type="GO" id="GO:0006098">
    <property type="term" value="P:pentose-phosphate shunt"/>
    <property type="evidence" value="ECO:0007669"/>
    <property type="project" value="UniProtKB-KW"/>
</dbReference>
<accession>A0A9E7JKW0</accession>
<dbReference type="InterPro" id="IPR013328">
    <property type="entry name" value="6PGD_dom2"/>
</dbReference>
<evidence type="ECO:0000256" key="3">
    <source>
        <dbReference type="ARBA" id="ARBA00013011"/>
    </source>
</evidence>
<dbReference type="Pfam" id="PF00393">
    <property type="entry name" value="6PGD"/>
    <property type="match status" value="1"/>
</dbReference>
<dbReference type="InterPro" id="IPR006114">
    <property type="entry name" value="6PGDH_C"/>
</dbReference>
<dbReference type="EMBL" id="CP097503">
    <property type="protein sequence ID" value="URD84586.1"/>
    <property type="molecule type" value="Genomic_DNA"/>
</dbReference>
<dbReference type="InterPro" id="IPR006183">
    <property type="entry name" value="Pgluconate_DH"/>
</dbReference>
<keyword evidence="4" id="KW-0560">Oxidoreductase</keyword>
<feature type="domain" description="6-phosphogluconate dehydrogenase C-terminal" evidence="7">
    <location>
        <begin position="1"/>
        <end position="173"/>
    </location>
</feature>
<keyword evidence="9" id="KW-1185">Reference proteome</keyword>
<dbReference type="GO" id="GO:0019521">
    <property type="term" value="P:D-gluconate metabolic process"/>
    <property type="evidence" value="ECO:0007669"/>
    <property type="project" value="UniProtKB-KW"/>
</dbReference>
<evidence type="ECO:0000313" key="8">
    <source>
        <dbReference type="EMBL" id="URD84586.1"/>
    </source>
</evidence>
<proteinExistence type="inferred from homology"/>
<dbReference type="InterPro" id="IPR008927">
    <property type="entry name" value="6-PGluconate_DH-like_C_sf"/>
</dbReference>
<evidence type="ECO:0000256" key="5">
    <source>
        <dbReference type="ARBA" id="ARBA00023064"/>
    </source>
</evidence>
<dbReference type="GO" id="GO:0004616">
    <property type="term" value="F:phosphogluconate dehydrogenase (decarboxylating) activity"/>
    <property type="evidence" value="ECO:0007669"/>
    <property type="project" value="UniProtKB-EC"/>
</dbReference>
<dbReference type="EC" id="1.1.1.44" evidence="3"/>
<keyword evidence="5" id="KW-0311">Gluconate utilization</keyword>